<dbReference type="Proteomes" id="UP000183815">
    <property type="component" value="Unassembled WGS sequence"/>
</dbReference>
<sequence length="139" mass="15565">MQDKAQMHVLEVILVATLFTSVINVAVTNLPAHNQSSYHTDNLKYLGFEILEILDEWEESSSQSSHLVYWISNNDTSSLGEYLDSGLLDSVSYNLIATHGNVSEILIDNGSPGSEVSIAFRTLTIEGDIWKITLELWYE</sequence>
<evidence type="ECO:0000313" key="1">
    <source>
        <dbReference type="EMBL" id="OIR16651.1"/>
    </source>
</evidence>
<protein>
    <submittedName>
        <fullName evidence="1">Uncharacterized protein</fullName>
    </submittedName>
</protein>
<gene>
    <name evidence="1" type="ORF">BEU04_01580</name>
</gene>
<reference evidence="1 2" key="1">
    <citation type="submission" date="2016-08" db="EMBL/GenBank/DDBJ databases">
        <title>New Insights into Marine Group III Euryarchaeota, from dark to light.</title>
        <authorList>
            <person name="Haro-Moreno J.M."/>
            <person name="Rodriguez-Valera F."/>
            <person name="Lopez-Garcia P."/>
            <person name="Moreira D."/>
            <person name="Martin-Cuadrado A.B."/>
        </authorList>
    </citation>
    <scope>NUCLEOTIDE SEQUENCE [LARGE SCALE GENOMIC DNA]</scope>
    <source>
        <strain evidence="1">CG-Bathy1</strain>
    </source>
</reference>
<evidence type="ECO:0000313" key="2">
    <source>
        <dbReference type="Proteomes" id="UP000183815"/>
    </source>
</evidence>
<comment type="caution">
    <text evidence="1">The sequence shown here is derived from an EMBL/GenBank/DDBJ whole genome shotgun (WGS) entry which is preliminary data.</text>
</comment>
<proteinExistence type="predicted"/>
<accession>A0A1J5T957</accession>
<dbReference type="EMBL" id="MIYU01000012">
    <property type="protein sequence ID" value="OIR16651.1"/>
    <property type="molecule type" value="Genomic_DNA"/>
</dbReference>
<organism evidence="1 2">
    <name type="scientific">Marine Group III euryarchaeote CG-Bathy1</name>
    <dbReference type="NCBI Taxonomy" id="1889001"/>
    <lineage>
        <taxon>Archaea</taxon>
        <taxon>Methanobacteriati</taxon>
        <taxon>Thermoplasmatota</taxon>
        <taxon>Thermoplasmata</taxon>
        <taxon>Candidatus Thermoprofundales</taxon>
    </lineage>
</organism>
<name>A0A1J5T957_9ARCH</name>
<dbReference type="AlphaFoldDB" id="A0A1J5T957"/>